<comment type="caution">
    <text evidence="2">The sequence shown here is derived from an EMBL/GenBank/DDBJ whole genome shotgun (WGS) entry which is preliminary data.</text>
</comment>
<name>A0ABN7ULH2_GIGMA</name>
<protein>
    <submittedName>
        <fullName evidence="2">23647_t:CDS:1</fullName>
    </submittedName>
</protein>
<evidence type="ECO:0000313" key="2">
    <source>
        <dbReference type="EMBL" id="CAG8626274.1"/>
    </source>
</evidence>
<feature type="region of interest" description="Disordered" evidence="1">
    <location>
        <begin position="34"/>
        <end position="61"/>
    </location>
</feature>
<accession>A0ABN7ULH2</accession>
<reference evidence="2 3" key="1">
    <citation type="submission" date="2021-06" db="EMBL/GenBank/DDBJ databases">
        <authorList>
            <person name="Kallberg Y."/>
            <person name="Tangrot J."/>
            <person name="Rosling A."/>
        </authorList>
    </citation>
    <scope>NUCLEOTIDE SEQUENCE [LARGE SCALE GENOMIC DNA]</scope>
    <source>
        <strain evidence="2 3">120-4 pot B 10/14</strain>
    </source>
</reference>
<dbReference type="EMBL" id="CAJVQB010004082">
    <property type="protein sequence ID" value="CAG8626274.1"/>
    <property type="molecule type" value="Genomic_DNA"/>
</dbReference>
<sequence length="220" mass="25448">MSEKKHKGSREADKAQTESVSRINYCKNELYAMDKRKQQIQPDISEKRPKLQPEPKWDNRFQPRAENEPLLADVGDQLQPMELEESRTVKKIRRKQEPSMIDKLTPYNIIDDILSLPVKATKKKIVKVYMAVENGESRSKEKGEENQVDENRIVYEKLGIAYRGNLEYVGTSQSYANTYQVVTGAKQELIRRKYLRDTGIDLGYTQLLNLQAIKAERAAN</sequence>
<dbReference type="Proteomes" id="UP000789901">
    <property type="component" value="Unassembled WGS sequence"/>
</dbReference>
<feature type="compositionally biased region" description="Basic and acidic residues" evidence="1">
    <location>
        <begin position="44"/>
        <end position="61"/>
    </location>
</feature>
<evidence type="ECO:0000256" key="1">
    <source>
        <dbReference type="SAM" id="MobiDB-lite"/>
    </source>
</evidence>
<evidence type="ECO:0000313" key="3">
    <source>
        <dbReference type="Proteomes" id="UP000789901"/>
    </source>
</evidence>
<gene>
    <name evidence="2" type="ORF">GMARGA_LOCUS8094</name>
</gene>
<organism evidence="2 3">
    <name type="scientific">Gigaspora margarita</name>
    <dbReference type="NCBI Taxonomy" id="4874"/>
    <lineage>
        <taxon>Eukaryota</taxon>
        <taxon>Fungi</taxon>
        <taxon>Fungi incertae sedis</taxon>
        <taxon>Mucoromycota</taxon>
        <taxon>Glomeromycotina</taxon>
        <taxon>Glomeromycetes</taxon>
        <taxon>Diversisporales</taxon>
        <taxon>Gigasporaceae</taxon>
        <taxon>Gigaspora</taxon>
    </lineage>
</organism>
<proteinExistence type="predicted"/>
<keyword evidence="3" id="KW-1185">Reference proteome</keyword>